<dbReference type="Proteomes" id="UP000663882">
    <property type="component" value="Unassembled WGS sequence"/>
</dbReference>
<proteinExistence type="predicted"/>
<dbReference type="EMBL" id="CAJNOO010000488">
    <property type="protein sequence ID" value="CAF0957862.1"/>
    <property type="molecule type" value="Genomic_DNA"/>
</dbReference>
<accession>A0A814DVP6</accession>
<dbReference type="PANTHER" id="PTHR33939:SF1">
    <property type="entry name" value="DUF4371 DOMAIN-CONTAINING PROTEIN"/>
    <property type="match status" value="1"/>
</dbReference>
<dbReference type="EMBL" id="CAJOAX010006802">
    <property type="protein sequence ID" value="CAF3991693.1"/>
    <property type="molecule type" value="Genomic_DNA"/>
</dbReference>
<comment type="caution">
    <text evidence="1">The sequence shown here is derived from an EMBL/GenBank/DDBJ whole genome shotgun (WGS) entry which is preliminary data.</text>
</comment>
<organism evidence="1 3">
    <name type="scientific">Rotaria sordida</name>
    <dbReference type="NCBI Taxonomy" id="392033"/>
    <lineage>
        <taxon>Eukaryota</taxon>
        <taxon>Metazoa</taxon>
        <taxon>Spiralia</taxon>
        <taxon>Gnathifera</taxon>
        <taxon>Rotifera</taxon>
        <taxon>Eurotatoria</taxon>
        <taxon>Bdelloidea</taxon>
        <taxon>Philodinida</taxon>
        <taxon>Philodinidae</taxon>
        <taxon>Rotaria</taxon>
    </lineage>
</organism>
<dbReference type="PANTHER" id="PTHR33939">
    <property type="entry name" value="PROTEIN CBG22215"/>
    <property type="match status" value="1"/>
</dbReference>
<evidence type="ECO:0000313" key="1">
    <source>
        <dbReference type="EMBL" id="CAF0957862.1"/>
    </source>
</evidence>
<dbReference type="AlphaFoldDB" id="A0A814DVP6"/>
<evidence type="ECO:0000313" key="2">
    <source>
        <dbReference type="EMBL" id="CAF3991693.1"/>
    </source>
</evidence>
<reference evidence="1" key="1">
    <citation type="submission" date="2021-02" db="EMBL/GenBank/DDBJ databases">
        <authorList>
            <person name="Nowell W R."/>
        </authorList>
    </citation>
    <scope>NUCLEOTIDE SEQUENCE</scope>
</reference>
<gene>
    <name evidence="2" type="ORF">OTI717_LOCUS28515</name>
    <name evidence="1" type="ORF">RFH988_LOCUS11984</name>
</gene>
<sequence length="426" mass="49244">MPKEFSLEFKQLAFSIIDFIEKEKDDPSIPLNNVTDRLVAIRAISRRSVFVLKNEMKQLKKDQEAFVRFTHSSSTSLSLTPVPSAKRSGHPKVQLINFEQDIIRLTFHLLLKDKMYSTVENLLSTLLSLYPEVPIQSITLLRREMKVLGFKYRKTKKAKVLMDSLTFQAQRAIYFRKIDQLRSNNSILYYHDETWLSKNEEKIVVWFDDQGYGRLQNSEGKGQRLAISALLSLNGFHLHSLDIFKCGEVHSMDSNHFVAWMDSTASTLRSEHDKTTKIAIIIRNAKWYNKLTPESEPSKCAWKKQLIADWLTARKIKYEPYMTKAELIQLVFTHLPPKEFIVDKVASKDNSEIFRIPVKHCVLNPIEVGWAAACGPEHASAYIAHIYKQEEIFKTADKNLEEIENDLIDSKDDVDDDTLNDDEVND</sequence>
<dbReference type="Proteomes" id="UP000663823">
    <property type="component" value="Unassembled WGS sequence"/>
</dbReference>
<name>A0A814DVP6_9BILA</name>
<protein>
    <submittedName>
        <fullName evidence="1">Uncharacterized protein</fullName>
    </submittedName>
</protein>
<dbReference type="OrthoDB" id="10039611at2759"/>
<evidence type="ECO:0000313" key="3">
    <source>
        <dbReference type="Proteomes" id="UP000663882"/>
    </source>
</evidence>